<dbReference type="SUPFAM" id="SSF50960">
    <property type="entry name" value="TolB, C-terminal domain"/>
    <property type="match status" value="1"/>
</dbReference>
<dbReference type="Pfam" id="PF15902">
    <property type="entry name" value="Sortilin-Vps10"/>
    <property type="match status" value="3"/>
</dbReference>
<organism evidence="4 5">
    <name type="scientific">Fimbriimonas ginsengisoli Gsoil 348</name>
    <dbReference type="NCBI Taxonomy" id="661478"/>
    <lineage>
        <taxon>Bacteria</taxon>
        <taxon>Bacillati</taxon>
        <taxon>Armatimonadota</taxon>
        <taxon>Fimbriimonadia</taxon>
        <taxon>Fimbriimonadales</taxon>
        <taxon>Fimbriimonadaceae</taxon>
        <taxon>Fimbriimonas</taxon>
    </lineage>
</organism>
<dbReference type="SUPFAM" id="SSF50939">
    <property type="entry name" value="Sialidases"/>
    <property type="match status" value="1"/>
</dbReference>
<accession>A0A068NPN7</accession>
<name>A0A068NPN7_FIMGI</name>
<evidence type="ECO:0000256" key="2">
    <source>
        <dbReference type="SAM" id="MobiDB-lite"/>
    </source>
</evidence>
<dbReference type="InterPro" id="IPR052025">
    <property type="entry name" value="Xyloglucanase_GH74"/>
</dbReference>
<feature type="domain" description="Sortilin N-terminal" evidence="3">
    <location>
        <begin position="142"/>
        <end position="267"/>
    </location>
</feature>
<keyword evidence="4" id="KW-0378">Hydrolase</keyword>
<dbReference type="eggNOG" id="COG4447">
    <property type="taxonomic scope" value="Bacteria"/>
</dbReference>
<dbReference type="HOGENOM" id="CLU_004847_0_0_0"/>
<protein>
    <submittedName>
        <fullName evidence="4">Glycosyl hydrolase, BNR repeat</fullName>
    </submittedName>
</protein>
<sequence>MVALPVLLSLLAHSGDPKPRVLSADDLKALSWRSVGPANMGGRVSDVCFAPGNAKTFFVAFGCSGLWKTTNRGTTFSPVFDHESTSSIGSVVVADAPANWRGWADDKEVKADQRAEKGRGKIVWVGTGEGNGRNSSSWGDGVYRSTDGGASWKKTGLEDSRDIPRLAVDPRDPDTCYAAALGHLWGPNKTRGIYKTTDGGKTWNPSLQIDENTGAIDVAIDPKDPDTVYAAMYQRRRTAWSFQSGGAEGGIYRTRDGGKKWEKLSKGLPGQSGRIGLAISPSNPKVLMAAVESDEGGGRNIDDNRSRRGGIFRSENGGDTWTRVNAQIPRAFYFAKVRIDPKNDQRVYLLGWDIWRSEDGGRTFLAGQTDKLHVDWHAMTIDPEDPDHLVVGSDGGLYQSNDRGATWDFLNTMAVGQFYNIAVDMSDPYRISGGLQDNGSWMGPSSSLIETGGTPNTGITNGDWKVIGGGDGFHVGFDPTDPNIVYSESQGAFVGRINLATGEYRTIRPDVKEGQSGLRFNWNSPFFVSPHDPKVLYLGGNHVFKLTNKGEDFAKISPDLTTRDPNKMDTTGSNAETYCTVVSLAESPVQKGLLWAGTDDGLIQVTSDDGAHWQNVTPKAVSGRYIAKIEPSHRDRQAAYVAVDGHRSDDYDPCVLMTLDGGKSWKEITGDLPKGASVRVVREDLHNSSVLYAGTETGIYMTADRGQHWIRLDTGSLPTVGVHDIVQHPRDMDLIVATHGRSIWILDDAAALGELTSATVAKDLHLFPILATRPRLRGGLDGMWGDRFFGAANPPLGAKITYWVRDKQDGSASIKIEDAKGETIATLTGPANSGLNRAIWDLQPEAKRRLQNHGEDPGTVWVPSGTYKVTVTVGGKSESTNLVVPPYHLGSDVPLPPVSRGKRDDD</sequence>
<dbReference type="InterPro" id="IPR031778">
    <property type="entry name" value="Sortilin_N"/>
</dbReference>
<dbReference type="CDD" id="cd15482">
    <property type="entry name" value="Sialidase_non-viral"/>
    <property type="match status" value="1"/>
</dbReference>
<dbReference type="InterPro" id="IPR036278">
    <property type="entry name" value="Sialidase_sf"/>
</dbReference>
<dbReference type="STRING" id="661478.OP10G_1347"/>
<proteinExistence type="predicted"/>
<evidence type="ECO:0000259" key="3">
    <source>
        <dbReference type="Pfam" id="PF15902"/>
    </source>
</evidence>
<dbReference type="KEGG" id="fgi:OP10G_1347"/>
<feature type="domain" description="Sortilin N-terminal" evidence="3">
    <location>
        <begin position="655"/>
        <end position="739"/>
    </location>
</feature>
<dbReference type="Gene3D" id="2.130.10.10">
    <property type="entry name" value="YVTN repeat-like/Quinoprotein amine dehydrogenase"/>
    <property type="match status" value="4"/>
</dbReference>
<dbReference type="AlphaFoldDB" id="A0A068NPN7"/>
<dbReference type="RefSeq" id="WP_025226666.1">
    <property type="nucleotide sequence ID" value="NZ_CP007139.1"/>
</dbReference>
<dbReference type="PANTHER" id="PTHR43739:SF5">
    <property type="entry name" value="EXO-ALPHA-SIALIDASE"/>
    <property type="match status" value="1"/>
</dbReference>
<dbReference type="PANTHER" id="PTHR43739">
    <property type="entry name" value="XYLOGLUCANASE (EUROFUNG)"/>
    <property type="match status" value="1"/>
</dbReference>
<dbReference type="GO" id="GO:0016787">
    <property type="term" value="F:hydrolase activity"/>
    <property type="evidence" value="ECO:0007669"/>
    <property type="project" value="UniProtKB-KW"/>
</dbReference>
<keyword evidence="5" id="KW-1185">Reference proteome</keyword>
<dbReference type="Gene3D" id="2.60.40.4070">
    <property type="match status" value="1"/>
</dbReference>
<feature type="domain" description="Sortilin N-terminal" evidence="3">
    <location>
        <begin position="311"/>
        <end position="416"/>
    </location>
</feature>
<dbReference type="EMBL" id="CP007139">
    <property type="protein sequence ID" value="AIE84715.1"/>
    <property type="molecule type" value="Genomic_DNA"/>
</dbReference>
<dbReference type="Proteomes" id="UP000027982">
    <property type="component" value="Chromosome"/>
</dbReference>
<evidence type="ECO:0000256" key="1">
    <source>
        <dbReference type="ARBA" id="ARBA00022737"/>
    </source>
</evidence>
<feature type="region of interest" description="Disordered" evidence="2">
    <location>
        <begin position="885"/>
        <end position="906"/>
    </location>
</feature>
<reference evidence="4 5" key="1">
    <citation type="journal article" date="2014" name="PLoS ONE">
        <title>The first complete genome sequence of the class fimbriimonadia in the phylum armatimonadetes.</title>
        <authorList>
            <person name="Hu Z.Y."/>
            <person name="Wang Y.Z."/>
            <person name="Im W.T."/>
            <person name="Wang S.Y."/>
            <person name="Zhao G.P."/>
            <person name="Zheng H.J."/>
            <person name="Quan Z.X."/>
        </authorList>
    </citation>
    <scope>NUCLEOTIDE SEQUENCE [LARGE SCALE GENOMIC DNA]</scope>
    <source>
        <strain evidence="4">Gsoil 348</strain>
    </source>
</reference>
<dbReference type="InterPro" id="IPR015943">
    <property type="entry name" value="WD40/YVTN_repeat-like_dom_sf"/>
</dbReference>
<evidence type="ECO:0000313" key="5">
    <source>
        <dbReference type="Proteomes" id="UP000027982"/>
    </source>
</evidence>
<keyword evidence="1" id="KW-0677">Repeat</keyword>
<gene>
    <name evidence="4" type="ORF">OP10G_1347</name>
</gene>
<evidence type="ECO:0000313" key="4">
    <source>
        <dbReference type="EMBL" id="AIE84715.1"/>
    </source>
</evidence>
<dbReference type="SUPFAM" id="SSF110296">
    <property type="entry name" value="Oligoxyloglucan reducing end-specific cellobiohydrolase"/>
    <property type="match status" value="2"/>
</dbReference>
<dbReference type="GO" id="GO:0010411">
    <property type="term" value="P:xyloglucan metabolic process"/>
    <property type="evidence" value="ECO:0007669"/>
    <property type="project" value="TreeGrafter"/>
</dbReference>
<dbReference type="OrthoDB" id="290345at2"/>